<evidence type="ECO:0000259" key="2">
    <source>
        <dbReference type="Pfam" id="PF13519"/>
    </source>
</evidence>
<comment type="caution">
    <text evidence="3">The sequence shown here is derived from an EMBL/GenBank/DDBJ whole genome shotgun (WGS) entry which is preliminary data.</text>
</comment>
<gene>
    <name evidence="3" type="ORF">ENS82_03705</name>
</gene>
<reference evidence="3" key="1">
    <citation type="journal article" date="2020" name="mSystems">
        <title>Genome- and Community-Level Interaction Insights into Carbon Utilization and Element Cycling Functions of Hydrothermarchaeota in Hydrothermal Sediment.</title>
        <authorList>
            <person name="Zhou Z."/>
            <person name="Liu Y."/>
            <person name="Xu W."/>
            <person name="Pan J."/>
            <person name="Luo Z.H."/>
            <person name="Li M."/>
        </authorList>
    </citation>
    <scope>NUCLEOTIDE SEQUENCE [LARGE SCALE GENOMIC DNA]</scope>
    <source>
        <strain evidence="3">SpSt-524</strain>
    </source>
</reference>
<sequence length="472" mass="51114">MQVAFGLPGLLWLIPPVLGLVWLWYRRRQPPVRHTAGLWLWQKAVRKGRARRRFDLRLVVLLFSALLVTLALTAPKVSLDWPGELVLVLDVSASMAATDVNPSRLERAKTLAREYLAASPRAVLAVAGNQVQTFGPAPGQNLLGHLEGLQPTATSANLRQAIVKGRALLPGARVLTIADQAPPPETDGYLNVAGNGANVGITAIGPGFVALANAGPGLWQGEVWVDGQRYALEVPAGGFSSLEVPSSTPSARILSSDVLALDNQAGFSRRLVRVELSGRSPALERLLALLGTSRGSPGEIAIEIGTPRRSPSRFTVFFAEQASGQALVFDVERTLPYLRGVELVGYNLPTPPRPAAPGWRPLAISETGQALAWYHPNGLYLPPAESLQNIPAFPVLVYNLIAPRGEQRSGLLNHDETLLPRPSPNQPLPPMHTMQMAPWLALLAALLLVAEFYFFQYRILRQRLEAQATPTS</sequence>
<accession>A0A7C3DSS2</accession>
<organism evidence="3">
    <name type="scientific">Meiothermus ruber</name>
    <dbReference type="NCBI Taxonomy" id="277"/>
    <lineage>
        <taxon>Bacteria</taxon>
        <taxon>Thermotogati</taxon>
        <taxon>Deinococcota</taxon>
        <taxon>Deinococci</taxon>
        <taxon>Thermales</taxon>
        <taxon>Thermaceae</taxon>
        <taxon>Meiothermus</taxon>
    </lineage>
</organism>
<dbReference type="Gene3D" id="3.40.50.410">
    <property type="entry name" value="von Willebrand factor, type A domain"/>
    <property type="match status" value="1"/>
</dbReference>
<dbReference type="EMBL" id="DSWI01000010">
    <property type="protein sequence ID" value="HFG19813.1"/>
    <property type="molecule type" value="Genomic_DNA"/>
</dbReference>
<keyword evidence="1" id="KW-0472">Membrane</keyword>
<dbReference type="Pfam" id="PF13519">
    <property type="entry name" value="VWA_2"/>
    <property type="match status" value="1"/>
</dbReference>
<feature type="transmembrane region" description="Helical" evidence="1">
    <location>
        <begin position="56"/>
        <end position="74"/>
    </location>
</feature>
<dbReference type="AlphaFoldDB" id="A0A7C3DSS2"/>
<feature type="transmembrane region" description="Helical" evidence="1">
    <location>
        <begin position="6"/>
        <end position="25"/>
    </location>
</feature>
<proteinExistence type="predicted"/>
<evidence type="ECO:0000256" key="1">
    <source>
        <dbReference type="SAM" id="Phobius"/>
    </source>
</evidence>
<dbReference type="PANTHER" id="PTHR37464">
    <property type="entry name" value="BLL2463 PROTEIN"/>
    <property type="match status" value="1"/>
</dbReference>
<name>A0A7C3DSS2_MEIRU</name>
<dbReference type="InterPro" id="IPR036465">
    <property type="entry name" value="vWFA_dom_sf"/>
</dbReference>
<feature type="domain" description="VWFA" evidence="2">
    <location>
        <begin position="85"/>
        <end position="176"/>
    </location>
</feature>
<dbReference type="SUPFAM" id="SSF53300">
    <property type="entry name" value="vWA-like"/>
    <property type="match status" value="1"/>
</dbReference>
<keyword evidence="1" id="KW-0812">Transmembrane</keyword>
<feature type="transmembrane region" description="Helical" evidence="1">
    <location>
        <begin position="436"/>
        <end position="455"/>
    </location>
</feature>
<dbReference type="PANTHER" id="PTHR37464:SF1">
    <property type="entry name" value="BLL2463 PROTEIN"/>
    <property type="match status" value="1"/>
</dbReference>
<keyword evidence="1" id="KW-1133">Transmembrane helix</keyword>
<protein>
    <submittedName>
        <fullName evidence="3">VWA domain-containing protein</fullName>
    </submittedName>
</protein>
<dbReference type="InterPro" id="IPR002035">
    <property type="entry name" value="VWF_A"/>
</dbReference>
<evidence type="ECO:0000313" key="3">
    <source>
        <dbReference type="EMBL" id="HFG19813.1"/>
    </source>
</evidence>